<gene>
    <name evidence="4" type="primary">LOC109481520</name>
</gene>
<dbReference type="PANTHER" id="PTHR12480">
    <property type="entry name" value="ARGININE DEMETHYLASE AND LYSYL-HYDROXYLASE JMJD"/>
    <property type="match status" value="1"/>
</dbReference>
<dbReference type="Gene3D" id="2.60.120.650">
    <property type="entry name" value="Cupin"/>
    <property type="match status" value="1"/>
</dbReference>
<feature type="compositionally biased region" description="Polar residues" evidence="1">
    <location>
        <begin position="11"/>
        <end position="21"/>
    </location>
</feature>
<reference evidence="4" key="1">
    <citation type="submission" date="2025-08" db="UniProtKB">
        <authorList>
            <consortium name="RefSeq"/>
        </authorList>
    </citation>
    <scope>IDENTIFICATION</scope>
    <source>
        <tissue evidence="4">Gonad</tissue>
    </source>
</reference>
<sequence length="354" mass="40389">MVRKRKKLVGKNNQPTVSKRTGVTWEDEVGKKSRSSDETDDLQDSGTPRSEPMQLSPERDLKDSGESEDVLQDPKTGLAVQEIRRPSEELHKNNCRQGDTLQSESDRSQSLNSTARVCEGVIRRCDFDVRYADQMTSEEFESTYRNRKPVLLRFRGGARDWTDPDVWTRDGLVSRHGDRRVRTGYPPDIVSNYGIGDDSETLDAYLTRYLDDEDGFDSKYLADRTLMTELLPHIRLPSYLNQSRLEGPAFRLFLGRSGPGLSWHAHGQAWNGVVFGAKRWFMSAPDRPPLGGISFKQLDRMKYVQPYVSAAWRALECLQQAGDVVYIPESFHHAVVNIGHTVAMSFIDEWRTEK</sequence>
<evidence type="ECO:0000259" key="2">
    <source>
        <dbReference type="PROSITE" id="PS51184"/>
    </source>
</evidence>
<evidence type="ECO:0000313" key="3">
    <source>
        <dbReference type="Proteomes" id="UP000515135"/>
    </source>
</evidence>
<name>A0A6P4ZEF4_BRABE</name>
<feature type="domain" description="JmjC" evidence="2">
    <location>
        <begin position="225"/>
        <end position="354"/>
    </location>
</feature>
<dbReference type="OrthoDB" id="438164at2759"/>
<dbReference type="PANTHER" id="PTHR12480:SF35">
    <property type="entry name" value="TRANSCRIPTION FACTOR JUMONJI, JMJC DOMAIN-CONTAINING PROTEIN"/>
    <property type="match status" value="1"/>
</dbReference>
<dbReference type="AlphaFoldDB" id="A0A6P4ZEF4"/>
<dbReference type="PROSITE" id="PS51184">
    <property type="entry name" value="JMJC"/>
    <property type="match status" value="1"/>
</dbReference>
<dbReference type="Proteomes" id="UP000515135">
    <property type="component" value="Unplaced"/>
</dbReference>
<dbReference type="InterPro" id="IPR050910">
    <property type="entry name" value="JMJD6_ArgDemeth/LysHydrox"/>
</dbReference>
<feature type="compositionally biased region" description="Basic and acidic residues" evidence="1">
    <location>
        <begin position="82"/>
        <end position="92"/>
    </location>
</feature>
<evidence type="ECO:0000313" key="4">
    <source>
        <dbReference type="RefSeq" id="XP_019639655.1"/>
    </source>
</evidence>
<dbReference type="KEGG" id="bbel:109481520"/>
<dbReference type="RefSeq" id="XP_019639655.1">
    <property type="nucleotide sequence ID" value="XM_019784096.1"/>
</dbReference>
<dbReference type="SUPFAM" id="SSF51197">
    <property type="entry name" value="Clavaminate synthase-like"/>
    <property type="match status" value="1"/>
</dbReference>
<dbReference type="GeneID" id="109481520"/>
<evidence type="ECO:0000256" key="1">
    <source>
        <dbReference type="SAM" id="MobiDB-lite"/>
    </source>
</evidence>
<feature type="compositionally biased region" description="Basic and acidic residues" evidence="1">
    <location>
        <begin position="28"/>
        <end position="37"/>
    </location>
</feature>
<feature type="region of interest" description="Disordered" evidence="1">
    <location>
        <begin position="1"/>
        <end position="113"/>
    </location>
</feature>
<dbReference type="InterPro" id="IPR003347">
    <property type="entry name" value="JmjC_dom"/>
</dbReference>
<keyword evidence="3" id="KW-1185">Reference proteome</keyword>
<dbReference type="GO" id="GO:0005737">
    <property type="term" value="C:cytoplasm"/>
    <property type="evidence" value="ECO:0007669"/>
    <property type="project" value="TreeGrafter"/>
</dbReference>
<organism evidence="3 4">
    <name type="scientific">Branchiostoma belcheri</name>
    <name type="common">Amphioxus</name>
    <dbReference type="NCBI Taxonomy" id="7741"/>
    <lineage>
        <taxon>Eukaryota</taxon>
        <taxon>Metazoa</taxon>
        <taxon>Chordata</taxon>
        <taxon>Cephalochordata</taxon>
        <taxon>Leptocardii</taxon>
        <taxon>Amphioxiformes</taxon>
        <taxon>Branchiostomatidae</taxon>
        <taxon>Branchiostoma</taxon>
    </lineage>
</organism>
<accession>A0A6P4ZEF4</accession>
<proteinExistence type="predicted"/>
<feature type="compositionally biased region" description="Polar residues" evidence="1">
    <location>
        <begin position="95"/>
        <end position="113"/>
    </location>
</feature>
<protein>
    <submittedName>
        <fullName evidence="4">F-box protein At1g78280-like</fullName>
    </submittedName>
</protein>